<dbReference type="NCBIfam" id="NF003591">
    <property type="entry name" value="PRK05254.1-4"/>
    <property type="match status" value="1"/>
</dbReference>
<feature type="active site" description="Proton acceptor" evidence="7 8">
    <location>
        <position position="135"/>
    </location>
</feature>
<dbReference type="SUPFAM" id="SSF52141">
    <property type="entry name" value="Uracil-DNA glycosylase-like"/>
    <property type="match status" value="1"/>
</dbReference>
<dbReference type="Proteomes" id="UP000242877">
    <property type="component" value="Unassembled WGS sequence"/>
</dbReference>
<dbReference type="Pfam" id="PF03167">
    <property type="entry name" value="UDG"/>
    <property type="match status" value="1"/>
</dbReference>
<evidence type="ECO:0000256" key="5">
    <source>
        <dbReference type="ARBA" id="ARBA00023204"/>
    </source>
</evidence>
<keyword evidence="2 7" id="KW-0227">DNA damage</keyword>
<protein>
    <recommendedName>
        <fullName evidence="7 9">Uracil-DNA glycosylase</fullName>
        <shortName evidence="7">UDG</shortName>
        <ecNumber evidence="7 9">3.2.2.27</ecNumber>
    </recommendedName>
</protein>
<dbReference type="InterPro" id="IPR018085">
    <property type="entry name" value="Ura-DNA_Glyclase_AS"/>
</dbReference>
<dbReference type="NCBIfam" id="NF003592">
    <property type="entry name" value="PRK05254.1-5"/>
    <property type="match status" value="1"/>
</dbReference>
<keyword evidence="6 7" id="KW-0539">Nucleus</keyword>
<dbReference type="AlphaFoldDB" id="A0A167XSG8"/>
<keyword evidence="13" id="KW-1185">Reference proteome</keyword>
<evidence type="ECO:0000313" key="12">
    <source>
        <dbReference type="EMBL" id="KZZ90417.1"/>
    </source>
</evidence>
<dbReference type="InterPro" id="IPR036895">
    <property type="entry name" value="Uracil-DNA_glycosylase-like_sf"/>
</dbReference>
<dbReference type="PROSITE" id="PS00130">
    <property type="entry name" value="U_DNA_GLYCOSYLASE"/>
    <property type="match status" value="1"/>
</dbReference>
<name>A0A167XSG8_9EURO</name>
<evidence type="ECO:0000256" key="6">
    <source>
        <dbReference type="ARBA" id="ARBA00023242"/>
    </source>
</evidence>
<dbReference type="EC" id="3.2.2.27" evidence="7 9"/>
<dbReference type="SMART" id="SM00987">
    <property type="entry name" value="UreE_C"/>
    <property type="match status" value="1"/>
</dbReference>
<reference evidence="12 13" key="1">
    <citation type="journal article" date="2016" name="Genome Biol. Evol.">
        <title>Divergent and convergent evolution of fungal pathogenicity.</title>
        <authorList>
            <person name="Shang Y."/>
            <person name="Xiao G."/>
            <person name="Zheng P."/>
            <person name="Cen K."/>
            <person name="Zhan S."/>
            <person name="Wang C."/>
        </authorList>
    </citation>
    <scope>NUCLEOTIDE SEQUENCE [LARGE SCALE GENOMIC DNA]</scope>
    <source>
        <strain evidence="12 13">ARSEF 7405</strain>
    </source>
</reference>
<dbReference type="NCBIfam" id="NF003588">
    <property type="entry name" value="PRK05254.1-1"/>
    <property type="match status" value="1"/>
</dbReference>
<keyword evidence="4 7" id="KW-0496">Mitochondrion</keyword>
<feature type="compositionally biased region" description="Polar residues" evidence="10">
    <location>
        <begin position="34"/>
        <end position="43"/>
    </location>
</feature>
<dbReference type="GO" id="GO:0004844">
    <property type="term" value="F:uracil DNA N-glycosylase activity"/>
    <property type="evidence" value="ECO:0007669"/>
    <property type="project" value="UniProtKB-UniRule"/>
</dbReference>
<dbReference type="Gene3D" id="3.40.470.10">
    <property type="entry name" value="Uracil-DNA glycosylase-like domain"/>
    <property type="match status" value="1"/>
</dbReference>
<feature type="compositionally biased region" description="Basic and acidic residues" evidence="10">
    <location>
        <begin position="1"/>
        <end position="17"/>
    </location>
</feature>
<keyword evidence="3 7" id="KW-0378">Hydrolase</keyword>
<dbReference type="PANTHER" id="PTHR11264:SF0">
    <property type="entry name" value="URACIL-DNA GLYCOSYLASE"/>
    <property type="match status" value="1"/>
</dbReference>
<comment type="function">
    <text evidence="7 9">Excises uracil residues from the DNA which can arise as a result of misincorporation of dUMP residues by DNA polymerase or due to deamination of cytosine.</text>
</comment>
<dbReference type="GO" id="GO:0097510">
    <property type="term" value="P:base-excision repair, AP site formation via deaminated base removal"/>
    <property type="evidence" value="ECO:0007669"/>
    <property type="project" value="TreeGrafter"/>
</dbReference>
<gene>
    <name evidence="7" type="primary">UNG1</name>
    <name evidence="12" type="ORF">AAP_03947</name>
</gene>
<evidence type="ECO:0000259" key="11">
    <source>
        <dbReference type="SMART" id="SM00986"/>
    </source>
</evidence>
<feature type="region of interest" description="Disordered" evidence="10">
    <location>
        <begin position="321"/>
        <end position="349"/>
    </location>
</feature>
<dbReference type="NCBIfam" id="NF003589">
    <property type="entry name" value="PRK05254.1-2"/>
    <property type="match status" value="1"/>
</dbReference>
<evidence type="ECO:0000256" key="3">
    <source>
        <dbReference type="ARBA" id="ARBA00022801"/>
    </source>
</evidence>
<evidence type="ECO:0000256" key="10">
    <source>
        <dbReference type="SAM" id="MobiDB-lite"/>
    </source>
</evidence>
<dbReference type="GO" id="GO:0005739">
    <property type="term" value="C:mitochondrion"/>
    <property type="evidence" value="ECO:0007669"/>
    <property type="project" value="UniProtKB-SubCell"/>
</dbReference>
<comment type="catalytic activity">
    <reaction evidence="7 9">
        <text>Hydrolyzes single-stranded DNA or mismatched double-stranded DNA and polynucleotides, releasing free uracil.</text>
        <dbReference type="EC" id="3.2.2.27"/>
    </reaction>
</comment>
<evidence type="ECO:0000256" key="1">
    <source>
        <dbReference type="ARBA" id="ARBA00008184"/>
    </source>
</evidence>
<feature type="domain" description="Uracil-DNA glycosylase-like" evidence="11">
    <location>
        <begin position="120"/>
        <end position="284"/>
    </location>
</feature>
<comment type="similarity">
    <text evidence="1 7 9">Belongs to the uracil-DNA glycosylase (UDG) superfamily. UNG family.</text>
</comment>
<dbReference type="VEuPathDB" id="FungiDB:AAP_03947"/>
<dbReference type="HAMAP" id="MF_00148">
    <property type="entry name" value="UDG"/>
    <property type="match status" value="1"/>
</dbReference>
<dbReference type="GO" id="GO:0005634">
    <property type="term" value="C:nucleus"/>
    <property type="evidence" value="ECO:0007669"/>
    <property type="project" value="UniProtKB-SubCell"/>
</dbReference>
<dbReference type="OrthoDB" id="10031947at2759"/>
<proteinExistence type="inferred from homology"/>
<evidence type="ECO:0000256" key="8">
    <source>
        <dbReference type="PROSITE-ProRule" id="PRU10072"/>
    </source>
</evidence>
<dbReference type="InterPro" id="IPR002043">
    <property type="entry name" value="UDG_fam1"/>
</dbReference>
<evidence type="ECO:0000256" key="4">
    <source>
        <dbReference type="ARBA" id="ARBA00023128"/>
    </source>
</evidence>
<accession>A0A167XSG8</accession>
<sequence length="362" mass="39745">MPVPKRPLENTKTEGVKKQKGGGSIVSFFGAPKTGSSLPSSEKSGPAAKFNKDEWVASLTPEQRDLLKLEIETLDIDWMAALKNQLVTKEFLDLKRFLKQEISNGVKVFPPAEDIYAWSRYTPLHKVKVLVVGQDPYHGQGQAHGLCFSVRPPTPAPPSLKNIFTAVANDYPSFQKPPNNGGLLTPWAERGVLLLNTCLTVRAHQANSHAKRGWEQFTQKVIDTVAATRTRGVVFMAWGSPAAQRVAKVDRNRHLVLQAVHPSPLSAYRGFLNCGHFKKANEWLVQRYGEDGAIDWSLVSSEKKTATVEDKKPGAIDKSAIVPAAKPESTTADTAPVKETKGKDDFDDDELEALLASEEGLN</sequence>
<dbReference type="FunFam" id="3.40.470.10:FF:000007">
    <property type="entry name" value="Uracil-DNA glycosylase"/>
    <property type="match status" value="1"/>
</dbReference>
<dbReference type="PANTHER" id="PTHR11264">
    <property type="entry name" value="URACIL-DNA GLYCOSYLASE"/>
    <property type="match status" value="1"/>
</dbReference>
<organism evidence="12 13">
    <name type="scientific">Ascosphaera apis ARSEF 7405</name>
    <dbReference type="NCBI Taxonomy" id="392613"/>
    <lineage>
        <taxon>Eukaryota</taxon>
        <taxon>Fungi</taxon>
        <taxon>Dikarya</taxon>
        <taxon>Ascomycota</taxon>
        <taxon>Pezizomycotina</taxon>
        <taxon>Eurotiomycetes</taxon>
        <taxon>Eurotiomycetidae</taxon>
        <taxon>Onygenales</taxon>
        <taxon>Ascosphaeraceae</taxon>
        <taxon>Ascosphaera</taxon>
    </lineage>
</organism>
<dbReference type="InterPro" id="IPR005122">
    <property type="entry name" value="Uracil-DNA_glycosylase-like"/>
</dbReference>
<evidence type="ECO:0000256" key="9">
    <source>
        <dbReference type="RuleBase" id="RU003780"/>
    </source>
</evidence>
<evidence type="ECO:0000313" key="13">
    <source>
        <dbReference type="Proteomes" id="UP000242877"/>
    </source>
</evidence>
<comment type="subcellular location">
    <subcellularLocation>
        <location evidence="7">Mitochondrion</location>
    </subcellularLocation>
    <subcellularLocation>
        <location evidence="7">Nucleus</location>
    </subcellularLocation>
</comment>
<dbReference type="NCBIfam" id="TIGR00628">
    <property type="entry name" value="ung"/>
    <property type="match status" value="1"/>
</dbReference>
<evidence type="ECO:0000256" key="7">
    <source>
        <dbReference type="HAMAP-Rule" id="MF_03166"/>
    </source>
</evidence>
<dbReference type="SMART" id="SM00986">
    <property type="entry name" value="UDG"/>
    <property type="match status" value="1"/>
</dbReference>
<evidence type="ECO:0000256" key="2">
    <source>
        <dbReference type="ARBA" id="ARBA00022763"/>
    </source>
</evidence>
<comment type="caution">
    <text evidence="12">The sequence shown here is derived from an EMBL/GenBank/DDBJ whole genome shotgun (WGS) entry which is preliminary data.</text>
</comment>
<dbReference type="CDD" id="cd10027">
    <property type="entry name" value="UDG-F1-like"/>
    <property type="match status" value="1"/>
</dbReference>
<keyword evidence="5 7" id="KW-0234">DNA repair</keyword>
<dbReference type="EMBL" id="AZGZ01000017">
    <property type="protein sequence ID" value="KZZ90417.1"/>
    <property type="molecule type" value="Genomic_DNA"/>
</dbReference>
<feature type="region of interest" description="Disordered" evidence="10">
    <location>
        <begin position="1"/>
        <end position="47"/>
    </location>
</feature>